<evidence type="ECO:0000313" key="16">
    <source>
        <dbReference type="EMBL" id="AFP85672.1"/>
    </source>
</evidence>
<comment type="catalytic activity">
    <reaction evidence="12">
        <text>ssDNA + n NTP = ssDNA/pppN(pN)n-1 hybrid + (n-1) diphosphate.</text>
        <dbReference type="EC" id="2.7.7.101"/>
    </reaction>
</comment>
<dbReference type="InterPro" id="IPR006171">
    <property type="entry name" value="TOPRIM_dom"/>
</dbReference>
<evidence type="ECO:0000256" key="4">
    <source>
        <dbReference type="ARBA" id="ARBA00022695"/>
    </source>
</evidence>
<keyword evidence="10 12" id="KW-0238">DNA-binding</keyword>
<accession>J3TGQ1</accession>
<keyword evidence="5 12" id="KW-0235">DNA replication</keyword>
<feature type="domain" description="Toprim" evidence="15">
    <location>
        <begin position="260"/>
        <end position="342"/>
    </location>
</feature>
<dbReference type="HOGENOM" id="CLU_013501_5_1_6"/>
<dbReference type="InterPro" id="IPR019475">
    <property type="entry name" value="DNA_primase_DnaB-bd"/>
</dbReference>
<dbReference type="NCBIfam" id="TIGR01391">
    <property type="entry name" value="dnaG"/>
    <property type="match status" value="1"/>
</dbReference>
<dbReference type="EC" id="2.7.7.101" evidence="12"/>
<dbReference type="InterPro" id="IPR013173">
    <property type="entry name" value="DNA_primase_DnaG_DnaB-bd_dom"/>
</dbReference>
<comment type="function">
    <text evidence="12 13">RNA polymerase that catalyzes the synthesis of short RNA molecules used as primers for DNA polymerase during DNA replication.</text>
</comment>
<dbReference type="GO" id="GO:0000428">
    <property type="term" value="C:DNA-directed RNA polymerase complex"/>
    <property type="evidence" value="ECO:0007669"/>
    <property type="project" value="UniProtKB-KW"/>
</dbReference>
<dbReference type="OrthoDB" id="9803773at2"/>
<dbReference type="PANTHER" id="PTHR30313:SF2">
    <property type="entry name" value="DNA PRIMASE"/>
    <property type="match status" value="1"/>
</dbReference>
<evidence type="ECO:0000256" key="14">
    <source>
        <dbReference type="PIRSR" id="PIRSR002811-1"/>
    </source>
</evidence>
<dbReference type="Gene3D" id="1.10.860.10">
    <property type="entry name" value="DNAb Helicase, Chain A"/>
    <property type="match status" value="1"/>
</dbReference>
<dbReference type="InterPro" id="IPR050219">
    <property type="entry name" value="DnaG_primase"/>
</dbReference>
<dbReference type="GO" id="GO:0003677">
    <property type="term" value="F:DNA binding"/>
    <property type="evidence" value="ECO:0007669"/>
    <property type="project" value="UniProtKB-KW"/>
</dbReference>
<dbReference type="PIRSF" id="PIRSF002811">
    <property type="entry name" value="DnaG"/>
    <property type="match status" value="1"/>
</dbReference>
<keyword evidence="1 12" id="KW-0240">DNA-directed RNA polymerase</keyword>
<evidence type="ECO:0000256" key="8">
    <source>
        <dbReference type="ARBA" id="ARBA00022833"/>
    </source>
</evidence>
<dbReference type="STRING" id="134287.A35E_00377"/>
<sequence length="583" mass="67639">MVRKIPRVFINELLAKTDIVDLINARVKLKKQGKNFQACCPFHHEKTPSFTVKREKQFYYCFGCGAHGNAIDFLMHYEKLKFIDSIEELATQQGLEVPYEGNVESNQEKLYRRKNLYDLMDKFNQFYQQSLQTQTASDARHYLKQRGISEKIINYFSIGYAPPGWNNLYKHFICLGEDKDLLQHTGMLVVNHHGHTYDRFRNRIMFPIRDKRGRVIAFGGRIFDKTRQPKYLNSTESDIFHKGHELYGLYETQQKNQKLSRLLVVEGYIDVVSLTQFGINYAVALLGTSTTKEHIQLLYRVTDQVICCYDGDEAGQKAAWRALKYALPSLTDGRQLRFMFLPRGEDPDTLVRKIGKNAFQQYIEKAKSLSTFLFETLMRQIDLSSQEGRAKLSTLALPLIKQVPGNTLRLYLRQQLGYKLGILDDARLEKLLPKSTIQVNNFQQPKIKRTTMRTLIALLLQNPQLSTLVPSVEGLDRIDIPGIALFISLVNICQSQPKLTNGQLLECYRGYRTYSQLETLATWNHLIIDEMIETTFVDTLKNFYDSILEHHQETLIARDRTRGLTTNERLELWSLNQELAKKH</sequence>
<dbReference type="PATRIC" id="fig|134287.3.peg.356"/>
<keyword evidence="11 12" id="KW-0804">Transcription</keyword>
<keyword evidence="4 12" id="KW-0548">Nucleotidyltransferase</keyword>
<evidence type="ECO:0000256" key="2">
    <source>
        <dbReference type="ARBA" id="ARBA00022515"/>
    </source>
</evidence>
<dbReference type="SUPFAM" id="SSF117023">
    <property type="entry name" value="DNA primase DnaG, C-terminal domain"/>
    <property type="match status" value="1"/>
</dbReference>
<evidence type="ECO:0000256" key="7">
    <source>
        <dbReference type="ARBA" id="ARBA00022771"/>
    </source>
</evidence>
<dbReference type="GO" id="GO:0005737">
    <property type="term" value="C:cytoplasm"/>
    <property type="evidence" value="ECO:0007669"/>
    <property type="project" value="TreeGrafter"/>
</dbReference>
<dbReference type="GO" id="GO:0003899">
    <property type="term" value="F:DNA-directed RNA polymerase activity"/>
    <property type="evidence" value="ECO:0007669"/>
    <property type="project" value="UniProtKB-UniRule"/>
</dbReference>
<comment type="similarity">
    <text evidence="12 13">Belongs to the DnaG primase family.</text>
</comment>
<dbReference type="InterPro" id="IPR034151">
    <property type="entry name" value="TOPRIM_DnaG_bac"/>
</dbReference>
<evidence type="ECO:0000256" key="6">
    <source>
        <dbReference type="ARBA" id="ARBA00022723"/>
    </source>
</evidence>
<proteinExistence type="inferred from homology"/>
<dbReference type="Pfam" id="PF08278">
    <property type="entry name" value="DnaG_DnaB_bind"/>
    <property type="match status" value="1"/>
</dbReference>
<dbReference type="InterPro" id="IPR002694">
    <property type="entry name" value="Znf_CHC2"/>
</dbReference>
<dbReference type="PROSITE" id="PS50880">
    <property type="entry name" value="TOPRIM"/>
    <property type="match status" value="1"/>
</dbReference>
<keyword evidence="6 12" id="KW-0479">Metal-binding</keyword>
<keyword evidence="9" id="KW-0460">Magnesium</keyword>
<keyword evidence="8 12" id="KW-0862">Zinc</keyword>
<keyword evidence="7 12" id="KW-0863">Zinc-finger</keyword>
<name>J3TGQ1_9ENTR</name>
<dbReference type="FunFam" id="3.90.580.10:FF:000001">
    <property type="entry name" value="DNA primase"/>
    <property type="match status" value="1"/>
</dbReference>
<evidence type="ECO:0000256" key="13">
    <source>
        <dbReference type="PIRNR" id="PIRNR002811"/>
    </source>
</evidence>
<dbReference type="FunFam" id="3.40.1360.10:FF:000002">
    <property type="entry name" value="DNA primase"/>
    <property type="match status" value="1"/>
</dbReference>
<evidence type="ECO:0000256" key="3">
    <source>
        <dbReference type="ARBA" id="ARBA00022679"/>
    </source>
</evidence>
<dbReference type="InterPro" id="IPR030846">
    <property type="entry name" value="DnaG_bac"/>
</dbReference>
<gene>
    <name evidence="12" type="primary">dnaG</name>
    <name evidence="16" type="ORF">A35E_00377</name>
</gene>
<keyword evidence="2 12" id="KW-0639">Primosome</keyword>
<dbReference type="InterPro" id="IPR006295">
    <property type="entry name" value="DNA_primase_DnaG"/>
</dbReference>
<dbReference type="SMART" id="SM00400">
    <property type="entry name" value="ZnF_CHCC"/>
    <property type="match status" value="1"/>
</dbReference>
<protein>
    <recommendedName>
        <fullName evidence="12 13">DNA primase</fullName>
        <ecNumber evidence="12">2.7.7.101</ecNumber>
    </recommendedName>
</protein>
<comment type="cofactor">
    <cofactor evidence="12 13 14">
        <name>Zn(2+)</name>
        <dbReference type="ChEBI" id="CHEBI:29105"/>
    </cofactor>
    <text evidence="12 13 14">Binds 1 zinc ion per monomer.</text>
</comment>
<dbReference type="GO" id="GO:0006269">
    <property type="term" value="P:DNA replication, synthesis of primer"/>
    <property type="evidence" value="ECO:0007669"/>
    <property type="project" value="UniProtKB-UniRule"/>
</dbReference>
<dbReference type="SMART" id="SM00766">
    <property type="entry name" value="DnaG_DnaB_bind"/>
    <property type="match status" value="1"/>
</dbReference>
<keyword evidence="3 12" id="KW-0808">Transferase</keyword>
<dbReference type="FunFam" id="3.90.980.10:FF:000001">
    <property type="entry name" value="DNA primase"/>
    <property type="match status" value="1"/>
</dbReference>
<dbReference type="SMART" id="SM00493">
    <property type="entry name" value="TOPRIM"/>
    <property type="match status" value="1"/>
</dbReference>
<dbReference type="Pfam" id="PF01807">
    <property type="entry name" value="Zn_ribbon_DnaG"/>
    <property type="match status" value="1"/>
</dbReference>
<dbReference type="GO" id="GO:0008270">
    <property type="term" value="F:zinc ion binding"/>
    <property type="evidence" value="ECO:0007669"/>
    <property type="project" value="UniProtKB-UniRule"/>
</dbReference>
<dbReference type="Gene3D" id="1.20.50.20">
    <property type="entry name" value="DnaG, RNA polymerase domain, helical bundle"/>
    <property type="match status" value="1"/>
</dbReference>
<dbReference type="InterPro" id="IPR037068">
    <property type="entry name" value="DNA_primase_core_N_sf"/>
</dbReference>
<dbReference type="RefSeq" id="WP_014888969.1">
    <property type="nucleotide sequence ID" value="NC_018420.1"/>
</dbReference>
<dbReference type="GO" id="GO:1990077">
    <property type="term" value="C:primosome complex"/>
    <property type="evidence" value="ECO:0007669"/>
    <property type="project" value="UniProtKB-KW"/>
</dbReference>
<evidence type="ECO:0000256" key="1">
    <source>
        <dbReference type="ARBA" id="ARBA00022478"/>
    </source>
</evidence>
<evidence type="ECO:0000256" key="12">
    <source>
        <dbReference type="HAMAP-Rule" id="MF_00974"/>
    </source>
</evidence>
<dbReference type="InterPro" id="IPR036977">
    <property type="entry name" value="DNA_primase_Znf_CHC2"/>
</dbReference>
<dbReference type="Gene3D" id="3.40.1360.10">
    <property type="match status" value="1"/>
</dbReference>
<evidence type="ECO:0000256" key="10">
    <source>
        <dbReference type="ARBA" id="ARBA00023125"/>
    </source>
</evidence>
<organism evidence="16 17">
    <name type="scientific">secondary endosymbiont of Heteropsylla cubana</name>
    <dbReference type="NCBI Taxonomy" id="134287"/>
    <lineage>
        <taxon>Bacteria</taxon>
        <taxon>Pseudomonadati</taxon>
        <taxon>Pseudomonadota</taxon>
        <taxon>Gammaproteobacteria</taxon>
        <taxon>Enterobacterales</taxon>
        <taxon>Enterobacteriaceae</taxon>
        <taxon>aphid secondary symbionts</taxon>
    </lineage>
</organism>
<dbReference type="PANTHER" id="PTHR30313">
    <property type="entry name" value="DNA PRIMASE"/>
    <property type="match status" value="1"/>
</dbReference>
<reference evidence="16 17" key="1">
    <citation type="journal article" date="2012" name="Mol. Biol. Evol.">
        <title>Genome reduction and co-evolution between the primary and secondary bacterial symbionts of psyllids.</title>
        <authorList>
            <person name="Sloan D.B."/>
            <person name="Moran N.A."/>
        </authorList>
    </citation>
    <scope>NUCLEOTIDE SEQUENCE [LARGE SCALE GENOMIC DNA]</scope>
    <source>
        <strain evidence="16">Hcub_S</strain>
    </source>
</reference>
<feature type="zinc finger region" description="CHC2-type" evidence="12 14">
    <location>
        <begin position="40"/>
        <end position="64"/>
    </location>
</feature>
<dbReference type="AlphaFoldDB" id="J3TGQ1"/>
<evidence type="ECO:0000256" key="9">
    <source>
        <dbReference type="ARBA" id="ARBA00022842"/>
    </source>
</evidence>
<dbReference type="Pfam" id="PF10410">
    <property type="entry name" value="DnaB_bind"/>
    <property type="match status" value="1"/>
</dbReference>
<dbReference type="HAMAP" id="MF_00974">
    <property type="entry name" value="DNA_primase_DnaG"/>
    <property type="match status" value="1"/>
</dbReference>
<dbReference type="CDD" id="cd03364">
    <property type="entry name" value="TOPRIM_DnaG_primases"/>
    <property type="match status" value="1"/>
</dbReference>
<keyword evidence="17" id="KW-1185">Reference proteome</keyword>
<dbReference type="Gene3D" id="3.90.980.10">
    <property type="entry name" value="DNA primase, catalytic core, N-terminal domain"/>
    <property type="match status" value="1"/>
</dbReference>
<dbReference type="SUPFAM" id="SSF56731">
    <property type="entry name" value="DNA primase core"/>
    <property type="match status" value="1"/>
</dbReference>
<comment type="subunit">
    <text evidence="12">Monomer. Interacts with DnaB.</text>
</comment>
<evidence type="ECO:0000256" key="5">
    <source>
        <dbReference type="ARBA" id="ARBA00022705"/>
    </source>
</evidence>
<dbReference type="EMBL" id="CP003547">
    <property type="protein sequence ID" value="AFP85672.1"/>
    <property type="molecule type" value="Genomic_DNA"/>
</dbReference>
<dbReference type="Pfam" id="PF08275">
    <property type="entry name" value="DNAG_N"/>
    <property type="match status" value="1"/>
</dbReference>
<dbReference type="KEGG" id="sehc:A35E_00377"/>
<evidence type="ECO:0000259" key="15">
    <source>
        <dbReference type="PROSITE" id="PS50880"/>
    </source>
</evidence>
<dbReference type="Proteomes" id="UP000003937">
    <property type="component" value="Chromosome"/>
</dbReference>
<dbReference type="InterPro" id="IPR013264">
    <property type="entry name" value="DNAG_N"/>
</dbReference>
<dbReference type="SUPFAM" id="SSF57783">
    <property type="entry name" value="Zinc beta-ribbon"/>
    <property type="match status" value="1"/>
</dbReference>
<evidence type="ECO:0000256" key="11">
    <source>
        <dbReference type="ARBA" id="ARBA00023163"/>
    </source>
</evidence>
<evidence type="ECO:0000313" key="17">
    <source>
        <dbReference type="Proteomes" id="UP000003937"/>
    </source>
</evidence>
<dbReference type="Gene3D" id="3.90.580.10">
    <property type="entry name" value="Zinc finger, CHC2-type domain"/>
    <property type="match status" value="1"/>
</dbReference>
<dbReference type="InterPro" id="IPR016136">
    <property type="entry name" value="DNA_helicase_N/primase_C"/>
</dbReference>
<dbReference type="Pfam" id="PF13155">
    <property type="entry name" value="Toprim_2"/>
    <property type="match status" value="1"/>
</dbReference>
<comment type="domain">
    <text evidence="12">Contains an N-terminal zinc-binding domain, a central core domain that contains the primase activity, and a C-terminal DnaB-binding domain.</text>
</comment>